<name>A0ABN2KT19_9MICO</name>
<accession>A0ABN2KT19</accession>
<evidence type="ECO:0000313" key="3">
    <source>
        <dbReference type="Proteomes" id="UP001501475"/>
    </source>
</evidence>
<evidence type="ECO:0000313" key="2">
    <source>
        <dbReference type="EMBL" id="GAA1765142.1"/>
    </source>
</evidence>
<organism evidence="2 3">
    <name type="scientific">Nostocoides vanveenii</name>
    <dbReference type="NCBI Taxonomy" id="330835"/>
    <lineage>
        <taxon>Bacteria</taxon>
        <taxon>Bacillati</taxon>
        <taxon>Actinomycetota</taxon>
        <taxon>Actinomycetes</taxon>
        <taxon>Micrococcales</taxon>
        <taxon>Intrasporangiaceae</taxon>
        <taxon>Nostocoides</taxon>
    </lineage>
</organism>
<dbReference type="RefSeq" id="WP_344066876.1">
    <property type="nucleotide sequence ID" value="NZ_BAAAPN010000056.1"/>
</dbReference>
<gene>
    <name evidence="2" type="ORF">GCM10009810_25100</name>
</gene>
<dbReference type="EMBL" id="BAAAPN010000056">
    <property type="protein sequence ID" value="GAA1765142.1"/>
    <property type="molecule type" value="Genomic_DNA"/>
</dbReference>
<feature type="signal peptide" evidence="1">
    <location>
        <begin position="1"/>
        <end position="27"/>
    </location>
</feature>
<dbReference type="InterPro" id="IPR006311">
    <property type="entry name" value="TAT_signal"/>
</dbReference>
<proteinExistence type="predicted"/>
<dbReference type="PROSITE" id="PS51318">
    <property type="entry name" value="TAT"/>
    <property type="match status" value="1"/>
</dbReference>
<reference evidence="2 3" key="1">
    <citation type="journal article" date="2019" name="Int. J. Syst. Evol. Microbiol.">
        <title>The Global Catalogue of Microorganisms (GCM) 10K type strain sequencing project: providing services to taxonomists for standard genome sequencing and annotation.</title>
        <authorList>
            <consortium name="The Broad Institute Genomics Platform"/>
            <consortium name="The Broad Institute Genome Sequencing Center for Infectious Disease"/>
            <person name="Wu L."/>
            <person name="Ma J."/>
        </authorList>
    </citation>
    <scope>NUCLEOTIDE SEQUENCE [LARGE SCALE GENOMIC DNA]</scope>
    <source>
        <strain evidence="2 3">JCM 15591</strain>
    </source>
</reference>
<evidence type="ECO:0000256" key="1">
    <source>
        <dbReference type="SAM" id="SignalP"/>
    </source>
</evidence>
<keyword evidence="1" id="KW-0732">Signal</keyword>
<evidence type="ECO:0008006" key="4">
    <source>
        <dbReference type="Google" id="ProtNLM"/>
    </source>
</evidence>
<protein>
    <recommendedName>
        <fullName evidence="4">Secreted protein</fullName>
    </recommendedName>
</protein>
<feature type="chain" id="PRO_5047515927" description="Secreted protein" evidence="1">
    <location>
        <begin position="28"/>
        <end position="148"/>
    </location>
</feature>
<comment type="caution">
    <text evidence="2">The sequence shown here is derived from an EMBL/GenBank/DDBJ whole genome shotgun (WGS) entry which is preliminary data.</text>
</comment>
<keyword evidence="3" id="KW-1185">Reference proteome</keyword>
<dbReference type="Proteomes" id="UP001501475">
    <property type="component" value="Unassembled WGS sequence"/>
</dbReference>
<sequence>MNTFKRAAIGVAAAGMLAAGLPTAANAAPAGAQAPATCYGKANKPFIVGGVGSTAKGAGVIYCAGGTVLIRGSVTLQKQVNGIWRNQGYPTVKTAYVGYRNVQFPDTNPASPGVWRTAATFTIVSNGQTRTFFSAQVRFVPARHGITV</sequence>